<dbReference type="RefSeq" id="WP_071866056.1">
    <property type="nucleotide sequence ID" value="NZ_BJWA01000003.1"/>
</dbReference>
<comment type="caution">
    <text evidence="2">The sequence shown here is derived from an EMBL/GenBank/DDBJ whole genome shotgun (WGS) entry which is preliminary data.</text>
</comment>
<evidence type="ECO:0000313" key="3">
    <source>
        <dbReference type="Proteomes" id="UP000321175"/>
    </source>
</evidence>
<dbReference type="Proteomes" id="UP000321175">
    <property type="component" value="Unassembled WGS sequence"/>
</dbReference>
<reference evidence="2 3" key="1">
    <citation type="submission" date="2019-07" db="EMBL/GenBank/DDBJ databases">
        <title>Whole genome shotgun sequence of Enterococcus mundtii NBRC 100490.</title>
        <authorList>
            <person name="Hosoyama A."/>
            <person name="Uohara A."/>
            <person name="Ohji S."/>
            <person name="Ichikawa N."/>
        </authorList>
    </citation>
    <scope>NUCLEOTIDE SEQUENCE [LARGE SCALE GENOMIC DNA]</scope>
    <source>
        <strain evidence="2 3">NBRC 100490</strain>
    </source>
</reference>
<gene>
    <name evidence="2" type="ORF">EMU01_05430</name>
</gene>
<keyword evidence="1" id="KW-1133">Transmembrane helix</keyword>
<feature type="transmembrane region" description="Helical" evidence="1">
    <location>
        <begin position="12"/>
        <end position="31"/>
    </location>
</feature>
<protein>
    <recommendedName>
        <fullName evidence="4">DUF5067 domain-containing protein</fullName>
    </recommendedName>
</protein>
<evidence type="ECO:0000313" key="2">
    <source>
        <dbReference type="EMBL" id="GEL79399.1"/>
    </source>
</evidence>
<accession>A0ABQ0VAA2</accession>
<evidence type="ECO:0008006" key="4">
    <source>
        <dbReference type="Google" id="ProtNLM"/>
    </source>
</evidence>
<feature type="transmembrane region" description="Helical" evidence="1">
    <location>
        <begin position="43"/>
        <end position="61"/>
    </location>
</feature>
<keyword evidence="1" id="KW-0812">Transmembrane</keyword>
<keyword evidence="3" id="KW-1185">Reference proteome</keyword>
<sequence length="193" mass="21762">MDKIVSLFKNNNFQSFLCGILGSFIVFILFGIDFSLSGLLAEWLSAVGTIGAVWVSLWIVFDEKKVKVAIVVKKLRKETVSPEGINMYGQFSSIEVYAYNHSAKPIAISFMGIRPQGADKDDYIEEISQLVENPKLEFIQPGMVGKKYCEDIKYLSDVSKRYIREDGTLHLEAVFVDINGKEHLKDIVITDIL</sequence>
<evidence type="ECO:0000256" key="1">
    <source>
        <dbReference type="SAM" id="Phobius"/>
    </source>
</evidence>
<organism evidence="2 3">
    <name type="scientific">Enterococcus mundtii</name>
    <dbReference type="NCBI Taxonomy" id="53346"/>
    <lineage>
        <taxon>Bacteria</taxon>
        <taxon>Bacillati</taxon>
        <taxon>Bacillota</taxon>
        <taxon>Bacilli</taxon>
        <taxon>Lactobacillales</taxon>
        <taxon>Enterococcaceae</taxon>
        <taxon>Enterococcus</taxon>
    </lineage>
</organism>
<dbReference type="EMBL" id="BJWA01000003">
    <property type="protein sequence ID" value="GEL79399.1"/>
    <property type="molecule type" value="Genomic_DNA"/>
</dbReference>
<name>A0ABQ0VAA2_ENTMU</name>
<dbReference type="GeneID" id="60998881"/>
<keyword evidence="1" id="KW-0472">Membrane</keyword>
<proteinExistence type="predicted"/>